<dbReference type="PANTHER" id="PTHR46550">
    <property type="entry name" value="F-BOX ONLY PROTEIN 3"/>
    <property type="match status" value="1"/>
</dbReference>
<dbReference type="AlphaFoldDB" id="A0A250WTM5"/>
<name>A0A250WTM5_9CHLO</name>
<evidence type="ECO:0000313" key="5">
    <source>
        <dbReference type="Proteomes" id="UP000232323"/>
    </source>
</evidence>
<evidence type="ECO:0000313" key="4">
    <source>
        <dbReference type="EMBL" id="GAX74178.1"/>
    </source>
</evidence>
<sequence length="326" mass="36749">MATDDLDKAFDQEFAEWQGESSYSTDSQSDVETRVLHNISKRTHCGIMYSLTTESPISEKKIKQSPARLVDVHADVLTSSPKEVLVKILSFLSADDLSKVAQTCSLLQTLSCEPLLWCRLFFSRWGLTEETSEKVNWKALYYEADEKETNHAVRSAPDELQSVFWDLQRAKRATCLSRMGGMNDIGFIPKSEVQLLLAEYRQTHGFSAAPSKKPDLKLKKLGFHRIGRNTFVCEDTGWAHTCDQECGEGLIDAEGVITCPVTGLTSQCLMSKHEERALQRCSAEADSAYHAADLELQGFSAARYYSEGYYADEREMRMRYGFGKGR</sequence>
<dbReference type="OrthoDB" id="3219396at2759"/>
<feature type="domain" description="F-box" evidence="3">
    <location>
        <begin position="74"/>
        <end position="120"/>
    </location>
</feature>
<dbReference type="Pfam" id="PF12937">
    <property type="entry name" value="F-box-like"/>
    <property type="match status" value="1"/>
</dbReference>
<dbReference type="SUPFAM" id="SSF81383">
    <property type="entry name" value="F-box domain"/>
    <property type="match status" value="1"/>
</dbReference>
<gene>
    <name evidence="4" type="ORF">CEUSTIGMA_g1627.t1</name>
</gene>
<comment type="caution">
    <text evidence="4">The sequence shown here is derived from an EMBL/GenBank/DDBJ whole genome shotgun (WGS) entry which is preliminary data.</text>
</comment>
<accession>A0A250WTM5</accession>
<keyword evidence="2" id="KW-0833">Ubl conjugation pathway</keyword>
<evidence type="ECO:0000256" key="1">
    <source>
        <dbReference type="ARBA" id="ARBA00004906"/>
    </source>
</evidence>
<dbReference type="InterPro" id="IPR052121">
    <property type="entry name" value="F-box_SCF_Substrate_Recog"/>
</dbReference>
<organism evidence="4 5">
    <name type="scientific">Chlamydomonas eustigma</name>
    <dbReference type="NCBI Taxonomy" id="1157962"/>
    <lineage>
        <taxon>Eukaryota</taxon>
        <taxon>Viridiplantae</taxon>
        <taxon>Chlorophyta</taxon>
        <taxon>core chlorophytes</taxon>
        <taxon>Chlorophyceae</taxon>
        <taxon>CS clade</taxon>
        <taxon>Chlamydomonadales</taxon>
        <taxon>Chlamydomonadaceae</taxon>
        <taxon>Chlamydomonas</taxon>
    </lineage>
</organism>
<dbReference type="EMBL" id="BEGY01000006">
    <property type="protein sequence ID" value="GAX74178.1"/>
    <property type="molecule type" value="Genomic_DNA"/>
</dbReference>
<evidence type="ECO:0000256" key="2">
    <source>
        <dbReference type="ARBA" id="ARBA00022786"/>
    </source>
</evidence>
<comment type="pathway">
    <text evidence="1">Protein modification; protein ubiquitination.</text>
</comment>
<dbReference type="InterPro" id="IPR001810">
    <property type="entry name" value="F-box_dom"/>
</dbReference>
<protein>
    <recommendedName>
        <fullName evidence="3">F-box domain-containing protein</fullName>
    </recommendedName>
</protein>
<keyword evidence="5" id="KW-1185">Reference proteome</keyword>
<dbReference type="InterPro" id="IPR036047">
    <property type="entry name" value="F-box-like_dom_sf"/>
</dbReference>
<reference evidence="4 5" key="1">
    <citation type="submission" date="2017-08" db="EMBL/GenBank/DDBJ databases">
        <title>Acidophilic green algal genome provides insights into adaptation to an acidic environment.</title>
        <authorList>
            <person name="Hirooka S."/>
            <person name="Hirose Y."/>
            <person name="Kanesaki Y."/>
            <person name="Higuchi S."/>
            <person name="Fujiwara T."/>
            <person name="Onuma R."/>
            <person name="Era A."/>
            <person name="Ohbayashi R."/>
            <person name="Uzuka A."/>
            <person name="Nozaki H."/>
            <person name="Yoshikawa H."/>
            <person name="Miyagishima S.Y."/>
        </authorList>
    </citation>
    <scope>NUCLEOTIDE SEQUENCE [LARGE SCALE GENOMIC DNA]</scope>
    <source>
        <strain evidence="4 5">NIES-2499</strain>
    </source>
</reference>
<dbReference type="Gene3D" id="1.20.1280.50">
    <property type="match status" value="1"/>
</dbReference>
<dbReference type="PROSITE" id="PS50181">
    <property type="entry name" value="FBOX"/>
    <property type="match status" value="1"/>
</dbReference>
<dbReference type="PANTHER" id="PTHR46550:SF1">
    <property type="entry name" value="F-BOX PROTEIN 3"/>
    <property type="match status" value="1"/>
</dbReference>
<evidence type="ECO:0000259" key="3">
    <source>
        <dbReference type="PROSITE" id="PS50181"/>
    </source>
</evidence>
<proteinExistence type="predicted"/>
<dbReference type="GO" id="GO:0005737">
    <property type="term" value="C:cytoplasm"/>
    <property type="evidence" value="ECO:0007669"/>
    <property type="project" value="TreeGrafter"/>
</dbReference>
<dbReference type="Proteomes" id="UP000232323">
    <property type="component" value="Unassembled WGS sequence"/>
</dbReference>